<comment type="caution">
    <text evidence="1">The sequence shown here is derived from an EMBL/GenBank/DDBJ whole genome shotgun (WGS) entry which is preliminary data.</text>
</comment>
<reference evidence="2" key="1">
    <citation type="journal article" date="2024" name="Toxins">
        <title>Genome Sequence Analysis of Native Xenorhabdus Strains Isolated from Entomopathogenic Nematodes in Argentina.</title>
        <authorList>
            <person name="Palma L."/>
            <person name="Frizzo L."/>
            <person name="Kaiser S."/>
            <person name="Berry C."/>
            <person name="Caballero P."/>
            <person name="Bode H.B."/>
            <person name="Del Valle E.E."/>
        </authorList>
    </citation>
    <scope>NUCLEOTIDE SEQUENCE [LARGE SCALE GENOMIC DNA]</scope>
    <source>
        <strain evidence="2">12</strain>
    </source>
</reference>
<accession>A0ABU4SAM8</accession>
<dbReference type="EMBL" id="VCDN01000041">
    <property type="protein sequence ID" value="MDX7987834.1"/>
    <property type="molecule type" value="Genomic_DNA"/>
</dbReference>
<name>A0ABU4SAM8_9GAMM</name>
<sequence>MEIKLLAGEKVITTYTEGESPMKFLADVFTAMAAADEEAQKAKHIARKKRLKELTDRWIKTAPEDQS</sequence>
<dbReference type="Proteomes" id="UP001271890">
    <property type="component" value="Unassembled WGS sequence"/>
</dbReference>
<evidence type="ECO:0000313" key="1">
    <source>
        <dbReference type="EMBL" id="MDX7987834.1"/>
    </source>
</evidence>
<dbReference type="RefSeq" id="WP_319930251.1">
    <property type="nucleotide sequence ID" value="NZ_VCDN01000041.1"/>
</dbReference>
<evidence type="ECO:0000313" key="2">
    <source>
        <dbReference type="Proteomes" id="UP001271890"/>
    </source>
</evidence>
<proteinExistence type="predicted"/>
<protein>
    <submittedName>
        <fullName evidence="1">Uncharacterized protein</fullName>
    </submittedName>
</protein>
<keyword evidence="2" id="KW-1185">Reference proteome</keyword>
<organism evidence="1 2">
    <name type="scientific">Xenorhabdus santafensis</name>
    <dbReference type="NCBI Taxonomy" id="2582833"/>
    <lineage>
        <taxon>Bacteria</taxon>
        <taxon>Pseudomonadati</taxon>
        <taxon>Pseudomonadota</taxon>
        <taxon>Gammaproteobacteria</taxon>
        <taxon>Enterobacterales</taxon>
        <taxon>Morganellaceae</taxon>
        <taxon>Xenorhabdus</taxon>
    </lineage>
</organism>
<gene>
    <name evidence="1" type="ORF">FE392_10900</name>
</gene>